<dbReference type="Proteomes" id="UP000216033">
    <property type="component" value="Unassembled WGS sequence"/>
</dbReference>
<comment type="caution">
    <text evidence="2">The sequence shown here is derived from an EMBL/GenBank/DDBJ whole genome shotgun (WGS) entry which is preliminary data.</text>
</comment>
<proteinExistence type="predicted"/>
<organism evidence="2 3">
    <name type="scientific">Acetobacter syzygii</name>
    <dbReference type="NCBI Taxonomy" id="146476"/>
    <lineage>
        <taxon>Bacteria</taxon>
        <taxon>Pseudomonadati</taxon>
        <taxon>Pseudomonadota</taxon>
        <taxon>Alphaproteobacteria</taxon>
        <taxon>Acetobacterales</taxon>
        <taxon>Acetobacteraceae</taxon>
        <taxon>Acetobacter</taxon>
    </lineage>
</organism>
<reference evidence="2 3" key="1">
    <citation type="submission" date="2017-04" db="EMBL/GenBank/DDBJ databases">
        <title>Kefir bacterial isolates.</title>
        <authorList>
            <person name="Kim Y."/>
            <person name="Blasche S."/>
            <person name="Patil K.R."/>
        </authorList>
    </citation>
    <scope>NUCLEOTIDE SEQUENCE [LARGE SCALE GENOMIC DNA]</scope>
    <source>
        <strain evidence="2 3">KR-2</strain>
    </source>
</reference>
<dbReference type="AlphaFoldDB" id="A0A270B767"/>
<protein>
    <submittedName>
        <fullName evidence="2">Uncharacterized protein</fullName>
    </submittedName>
</protein>
<feature type="transmembrane region" description="Helical" evidence="1">
    <location>
        <begin position="96"/>
        <end position="120"/>
    </location>
</feature>
<sequence>MTILKNEKIESVIALVDDSSKHLYSVCDVFFKVVSWTFSLSLLGWIARMPHDLYEKVAFIIILISGIFLVCGFLFLQTIRLLRYPLRKIHDKTGRFGSILFIVFILAPSYISMYVIFYFVPNLINHLMTYQHPG</sequence>
<evidence type="ECO:0000313" key="3">
    <source>
        <dbReference type="Proteomes" id="UP000216033"/>
    </source>
</evidence>
<keyword evidence="1" id="KW-0472">Membrane</keyword>
<dbReference type="RefSeq" id="WP_095351900.1">
    <property type="nucleotide sequence ID" value="NZ_JBDOBU010000044.1"/>
</dbReference>
<keyword evidence="1" id="KW-0812">Transmembrane</keyword>
<dbReference type="EMBL" id="NDFP01000017">
    <property type="protein sequence ID" value="PAL20884.1"/>
    <property type="molecule type" value="Genomic_DNA"/>
</dbReference>
<accession>A0A270B767</accession>
<evidence type="ECO:0000313" key="2">
    <source>
        <dbReference type="EMBL" id="PAL20884.1"/>
    </source>
</evidence>
<feature type="transmembrane region" description="Helical" evidence="1">
    <location>
        <begin position="29"/>
        <end position="47"/>
    </location>
</feature>
<keyword evidence="1" id="KW-1133">Transmembrane helix</keyword>
<keyword evidence="3" id="KW-1185">Reference proteome</keyword>
<feature type="transmembrane region" description="Helical" evidence="1">
    <location>
        <begin position="53"/>
        <end position="76"/>
    </location>
</feature>
<name>A0A270B767_9PROT</name>
<gene>
    <name evidence="2" type="ORF">B9K05_12380</name>
</gene>
<evidence type="ECO:0000256" key="1">
    <source>
        <dbReference type="SAM" id="Phobius"/>
    </source>
</evidence>